<evidence type="ECO:0000313" key="2">
    <source>
        <dbReference type="EMBL" id="QXM05798.1"/>
    </source>
</evidence>
<dbReference type="InterPro" id="IPR022452">
    <property type="entry name" value="MqsA"/>
</dbReference>
<protein>
    <submittedName>
        <fullName evidence="2">DUF4065 domain-containing protein</fullName>
    </submittedName>
</protein>
<evidence type="ECO:0000313" key="3">
    <source>
        <dbReference type="Proteomes" id="UP000886818"/>
    </source>
</evidence>
<organism evidence="2 3">
    <name type="scientific">Crassaminicella indica</name>
    <dbReference type="NCBI Taxonomy" id="2855394"/>
    <lineage>
        <taxon>Bacteria</taxon>
        <taxon>Bacillati</taxon>
        <taxon>Bacillota</taxon>
        <taxon>Clostridia</taxon>
        <taxon>Eubacteriales</taxon>
        <taxon>Clostridiaceae</taxon>
        <taxon>Crassaminicella</taxon>
    </lineage>
</organism>
<dbReference type="InterPro" id="IPR025272">
    <property type="entry name" value="SocA_Panacea"/>
</dbReference>
<keyword evidence="3" id="KW-1185">Reference proteome</keyword>
<dbReference type="NCBIfam" id="TIGR03830">
    <property type="entry name" value="CxxCG_CxxCG_HTH"/>
    <property type="match status" value="1"/>
</dbReference>
<proteinExistence type="predicted"/>
<dbReference type="Proteomes" id="UP000886818">
    <property type="component" value="Chromosome"/>
</dbReference>
<sequence length="336" mass="39641">MKGFCEECRDYVDYTVKEVQKNKEIRGKDIKYTAKVAYCNECQSEIFISELRDKNLESLDRNYRLSEDLIQVSEIKEVLEKYDIGKRPLSLVLGWGEGTLSRYVDGDIPTRQYSDVLKRVKNDPEFMLELLEKAKGKITDRAYSNCLLATQKVLADKRELMVAIQSEEKIDSVVKYIIYKSVEITPLALQKLLYFSQSFFKAFTGEFLFDNDCEAWIHGPVYKNIYFKYKDHGYNPIDEDVDIFTHFDLTETEKTVIDAVILNFGCYSGKILENMTHAERPWRETRNGLEDHEPSDRIIEKHLIESYFKQIREKYNMINVSDIRDYSRDLFEKIYH</sequence>
<dbReference type="RefSeq" id="WP_218282496.1">
    <property type="nucleotide sequence ID" value="NZ_CP078093.1"/>
</dbReference>
<gene>
    <name evidence="2" type="ORF">KVH43_10590</name>
</gene>
<dbReference type="EMBL" id="CP078093">
    <property type="protein sequence ID" value="QXM05798.1"/>
    <property type="molecule type" value="Genomic_DNA"/>
</dbReference>
<accession>A0ABX8R9Q8</accession>
<feature type="domain" description="Antitoxin SocA-like Panacea" evidence="1">
    <location>
        <begin position="189"/>
        <end position="282"/>
    </location>
</feature>
<reference evidence="2" key="1">
    <citation type="submission" date="2021-07" db="EMBL/GenBank/DDBJ databases">
        <title>Complete genome sequence of Crassaminicella sp. 143-21, isolated from a deep-sea hydrothermal vent.</title>
        <authorList>
            <person name="Li X."/>
        </authorList>
    </citation>
    <scope>NUCLEOTIDE SEQUENCE</scope>
    <source>
        <strain evidence="2">143-21</strain>
    </source>
</reference>
<name>A0ABX8R9Q8_9CLOT</name>
<evidence type="ECO:0000259" key="1">
    <source>
        <dbReference type="Pfam" id="PF13274"/>
    </source>
</evidence>
<dbReference type="Pfam" id="PF13274">
    <property type="entry name" value="SocA_Panacea"/>
    <property type="match status" value="1"/>
</dbReference>